<accession>A0ABR3GH35</accession>
<gene>
    <name evidence="1" type="ORF">Q9L58_005871</name>
</gene>
<organism evidence="1 2">
    <name type="scientific">Discina gigas</name>
    <dbReference type="NCBI Taxonomy" id="1032678"/>
    <lineage>
        <taxon>Eukaryota</taxon>
        <taxon>Fungi</taxon>
        <taxon>Dikarya</taxon>
        <taxon>Ascomycota</taxon>
        <taxon>Pezizomycotina</taxon>
        <taxon>Pezizomycetes</taxon>
        <taxon>Pezizales</taxon>
        <taxon>Discinaceae</taxon>
        <taxon>Discina</taxon>
    </lineage>
</organism>
<evidence type="ECO:0008006" key="3">
    <source>
        <dbReference type="Google" id="ProtNLM"/>
    </source>
</evidence>
<comment type="caution">
    <text evidence="1">The sequence shown here is derived from an EMBL/GenBank/DDBJ whole genome shotgun (WGS) entry which is preliminary data.</text>
</comment>
<dbReference type="PANTHER" id="PTHR13593:SF143">
    <property type="entry name" value="PHOSPHATIDYLINOSITOL-SPECIFIC PHOSPHOLIPASE C X DOMAIN-CONTAINING PROTEIN"/>
    <property type="match status" value="1"/>
</dbReference>
<proteinExistence type="predicted"/>
<reference evidence="1 2" key="1">
    <citation type="submission" date="2024-02" db="EMBL/GenBank/DDBJ databases">
        <title>Discinaceae phylogenomics.</title>
        <authorList>
            <person name="Dirks A.C."/>
            <person name="James T.Y."/>
        </authorList>
    </citation>
    <scope>NUCLEOTIDE SEQUENCE [LARGE SCALE GENOMIC DNA]</scope>
    <source>
        <strain evidence="1 2">ACD0624</strain>
    </source>
</reference>
<evidence type="ECO:0000313" key="1">
    <source>
        <dbReference type="EMBL" id="KAL0635225.1"/>
    </source>
</evidence>
<dbReference type="EMBL" id="JBBBZM010000075">
    <property type="protein sequence ID" value="KAL0635225.1"/>
    <property type="molecule type" value="Genomic_DNA"/>
</dbReference>
<evidence type="ECO:0000313" key="2">
    <source>
        <dbReference type="Proteomes" id="UP001447188"/>
    </source>
</evidence>
<dbReference type="SUPFAM" id="SSF51695">
    <property type="entry name" value="PLC-like phosphodiesterases"/>
    <property type="match status" value="1"/>
</dbReference>
<sequence>MGLGGKIDLVNGTPYDWLTTMPDKPYHMKTWSFPSTIPSGKTTTVYIEWDINTLKPSDDAGNVTFSLANTPYSFILQARAKNGFTLQVYLSNLTTINSAQRTTLPIGFKHDGRVNFVLAGTTAAGFTSSIVPVAWMQSTLGLIGERRLSAVCMPGSHNAGMSINTGQTPFVTEDQCLCQSMSVYGQLVSGSRFFDIRPVVAGGEFATGHYSMVGKAVGWQGMNGERIKDVIADVNRFTADNRELVIINLSHDIDTDTKYRGFSSAQWAALLEQLLALNNLVLFSNPTSVNLGDLTLNTLIRTRAAVLVLVDQNVPLGDFVNHGFYRSAQLAISDNYANTSDPARMVKDQLQKLQARAAGTFFVLSWTLTQVAAKDVLFRPVAELAGSVNPLLFGLLMGSCSKAVYPCVLYEDFMNADRGVAAMAMAVNAVFGQ</sequence>
<protein>
    <recommendedName>
        <fullName evidence="3">PLC-like phosphodiesterase</fullName>
    </recommendedName>
</protein>
<dbReference type="Gene3D" id="3.20.20.190">
    <property type="entry name" value="Phosphatidylinositol (PI) phosphodiesterase"/>
    <property type="match status" value="1"/>
</dbReference>
<name>A0ABR3GH35_9PEZI</name>
<dbReference type="PANTHER" id="PTHR13593">
    <property type="match status" value="1"/>
</dbReference>
<dbReference type="InterPro" id="IPR017946">
    <property type="entry name" value="PLC-like_Pdiesterase_TIM-brl"/>
</dbReference>
<keyword evidence="2" id="KW-1185">Reference proteome</keyword>
<dbReference type="Proteomes" id="UP001447188">
    <property type="component" value="Unassembled WGS sequence"/>
</dbReference>
<dbReference type="InterPro" id="IPR051057">
    <property type="entry name" value="PI-PLC_domain"/>
</dbReference>